<keyword evidence="11" id="KW-1185">Reference proteome</keyword>
<accession>A0A1M7LQ63</accession>
<dbReference type="GO" id="GO:0044780">
    <property type="term" value="P:bacterial-type flagellum assembly"/>
    <property type="evidence" value="ECO:0007669"/>
    <property type="project" value="InterPro"/>
</dbReference>
<feature type="domain" description="Flagellar hook-associated protein FlgK helical" evidence="9">
    <location>
        <begin position="98"/>
        <end position="305"/>
    </location>
</feature>
<dbReference type="GO" id="GO:0009424">
    <property type="term" value="C:bacterial-type flagellum hook"/>
    <property type="evidence" value="ECO:0007669"/>
    <property type="project" value="InterPro"/>
</dbReference>
<proteinExistence type="inferred from homology"/>
<dbReference type="Proteomes" id="UP000184038">
    <property type="component" value="Unassembled WGS sequence"/>
</dbReference>
<comment type="similarity">
    <text evidence="3">Belongs to the flagella basal body rod proteins family.</text>
</comment>
<dbReference type="PANTHER" id="PTHR30033:SF1">
    <property type="entry name" value="FLAGELLAR HOOK-ASSOCIATED PROTEIN 1"/>
    <property type="match status" value="1"/>
</dbReference>
<feature type="domain" description="Flagellar basal-body/hook protein C-terminal" evidence="8">
    <location>
        <begin position="567"/>
        <end position="609"/>
    </location>
</feature>
<dbReference type="GO" id="GO:0005198">
    <property type="term" value="F:structural molecule activity"/>
    <property type="evidence" value="ECO:0007669"/>
    <property type="project" value="InterPro"/>
</dbReference>
<evidence type="ECO:0000259" key="7">
    <source>
        <dbReference type="Pfam" id="PF00460"/>
    </source>
</evidence>
<feature type="domain" description="Flagellar basal body rod protein N-terminal" evidence="7">
    <location>
        <begin position="8"/>
        <end position="37"/>
    </location>
</feature>
<evidence type="ECO:0000256" key="2">
    <source>
        <dbReference type="ARBA" id="ARBA00004613"/>
    </source>
</evidence>
<sequence length="613" mass="67531">MASTFFGLNIGLSGLYAYQASINTTAHNISNAETTGYSRQKVVTSAGEAMRVYSSYGMAGTGVNIADIIQQRNAYYDVKYRNSAALYGEYSTKNDYMLQVQNYFNEVDEGGFTDSYNSLFSALKTLFDDPSSMDIRTTVANNADSLSEYMNYMYTSMQTIQEDANFQIKNLIDRVNSLGEQIATVTKQINALEVTGVTANDLRDSRENLVDELSKIANVTTEEKVMKKDPMDPGTVVYEVRINGQLLVDTGSSKQLKVVPRTEKINATDIDGLYDVTWADGQEFSLSNANLKGELSALFAVRDGNNAENLGGKVTTTTTGGVTTLTMTKTNCDDITKLNIPTEGNITIAGKDYKYKGFTVDVQADGTYQYNFKLDEPLATDIKDTDNVRGEIGETVNYKGIPYYMGKLNEFSRTFASVFNKMHNQGEDLDGNKGLDYFNYTDKKGAADLLENFTSFSSDGTATYIAADGTVTTGESYYNLTAFNMTITAEIMSDPRKFAAASDITQGVENKDNLKELLKIESDKSLFKAGTPAQFYSTLVAEIGVDASKYETFTKSQESIMKSITNQRLSESGVDVDEEAMNLVKFKNAYNLSAKVIQTMNEIYDKLINGTGV</sequence>
<evidence type="ECO:0000256" key="3">
    <source>
        <dbReference type="ARBA" id="ARBA00009677"/>
    </source>
</evidence>
<dbReference type="PRINTS" id="PR01005">
    <property type="entry name" value="FLGHOOKAP1"/>
</dbReference>
<dbReference type="InterPro" id="IPR002371">
    <property type="entry name" value="FlgK"/>
</dbReference>
<evidence type="ECO:0000259" key="8">
    <source>
        <dbReference type="Pfam" id="PF06429"/>
    </source>
</evidence>
<evidence type="ECO:0000256" key="4">
    <source>
        <dbReference type="ARBA" id="ARBA00016244"/>
    </source>
</evidence>
<dbReference type="OrthoDB" id="9802553at2"/>
<evidence type="ECO:0000259" key="9">
    <source>
        <dbReference type="Pfam" id="PF22638"/>
    </source>
</evidence>
<keyword evidence="10" id="KW-0969">Cilium</keyword>
<dbReference type="SUPFAM" id="SSF64518">
    <property type="entry name" value="Phase 1 flagellin"/>
    <property type="match status" value="1"/>
</dbReference>
<dbReference type="PANTHER" id="PTHR30033">
    <property type="entry name" value="FLAGELLAR HOOK-ASSOCIATED PROTEIN 1"/>
    <property type="match status" value="1"/>
</dbReference>
<comment type="subcellular location">
    <subcellularLocation>
        <location evidence="1">Bacterial flagellum</location>
    </subcellularLocation>
    <subcellularLocation>
        <location evidence="2">Secreted</location>
    </subcellularLocation>
</comment>
<evidence type="ECO:0000256" key="1">
    <source>
        <dbReference type="ARBA" id="ARBA00004365"/>
    </source>
</evidence>
<dbReference type="NCBIfam" id="TIGR02492">
    <property type="entry name" value="flgK_ends"/>
    <property type="match status" value="1"/>
</dbReference>
<keyword evidence="5" id="KW-0964">Secreted</keyword>
<dbReference type="AlphaFoldDB" id="A0A1M7LQ63"/>
<dbReference type="Pfam" id="PF00460">
    <property type="entry name" value="Flg_bb_rod"/>
    <property type="match status" value="1"/>
</dbReference>
<gene>
    <name evidence="10" type="ORF">SAMN02746066_03357</name>
</gene>
<dbReference type="EMBL" id="FRCP01000017">
    <property type="protein sequence ID" value="SHM80163.1"/>
    <property type="molecule type" value="Genomic_DNA"/>
</dbReference>
<evidence type="ECO:0000256" key="5">
    <source>
        <dbReference type="ARBA" id="ARBA00022525"/>
    </source>
</evidence>
<dbReference type="RefSeq" id="WP_073289552.1">
    <property type="nucleotide sequence ID" value="NZ_FRCP01000017.1"/>
</dbReference>
<protein>
    <recommendedName>
        <fullName evidence="4">Flagellar hook-associated protein 1</fullName>
    </recommendedName>
</protein>
<dbReference type="InterPro" id="IPR001444">
    <property type="entry name" value="Flag_bb_rod_N"/>
</dbReference>
<keyword evidence="10" id="KW-0282">Flagellum</keyword>
<reference evidence="10 11" key="1">
    <citation type="submission" date="2016-11" db="EMBL/GenBank/DDBJ databases">
        <authorList>
            <person name="Jaros S."/>
            <person name="Januszkiewicz K."/>
            <person name="Wedrychowicz H."/>
        </authorList>
    </citation>
    <scope>NUCLEOTIDE SEQUENCE [LARGE SCALE GENOMIC DNA]</scope>
    <source>
        <strain evidence="10 11">DSM 15930</strain>
    </source>
</reference>
<dbReference type="Pfam" id="PF06429">
    <property type="entry name" value="Flg_bbr_C"/>
    <property type="match status" value="1"/>
</dbReference>
<evidence type="ECO:0000256" key="6">
    <source>
        <dbReference type="ARBA" id="ARBA00023143"/>
    </source>
</evidence>
<evidence type="ECO:0000313" key="11">
    <source>
        <dbReference type="Proteomes" id="UP000184038"/>
    </source>
</evidence>
<dbReference type="InterPro" id="IPR010930">
    <property type="entry name" value="Flg_bb/hook_C_dom"/>
</dbReference>
<evidence type="ECO:0000313" key="10">
    <source>
        <dbReference type="EMBL" id="SHM80163.1"/>
    </source>
</evidence>
<keyword evidence="6" id="KW-0975">Bacterial flagellum</keyword>
<name>A0A1M7LQ63_9FIRM</name>
<dbReference type="GO" id="GO:0005576">
    <property type="term" value="C:extracellular region"/>
    <property type="evidence" value="ECO:0007669"/>
    <property type="project" value="UniProtKB-SubCell"/>
</dbReference>
<organism evidence="10 11">
    <name type="scientific">Anaerosporobacter mobilis DSM 15930</name>
    <dbReference type="NCBI Taxonomy" id="1120996"/>
    <lineage>
        <taxon>Bacteria</taxon>
        <taxon>Bacillati</taxon>
        <taxon>Bacillota</taxon>
        <taxon>Clostridia</taxon>
        <taxon>Lachnospirales</taxon>
        <taxon>Lachnospiraceae</taxon>
        <taxon>Anaerosporobacter</taxon>
    </lineage>
</organism>
<keyword evidence="10" id="KW-0966">Cell projection</keyword>
<feature type="domain" description="Flagellar hook-associated protein FlgK helical" evidence="9">
    <location>
        <begin position="358"/>
        <end position="438"/>
    </location>
</feature>
<dbReference type="Pfam" id="PF22638">
    <property type="entry name" value="FlgK_D1"/>
    <property type="match status" value="2"/>
</dbReference>
<dbReference type="InterPro" id="IPR053927">
    <property type="entry name" value="FlgK_helical"/>
</dbReference>
<dbReference type="STRING" id="1120996.SAMN02746066_03357"/>